<reference evidence="1" key="2">
    <citation type="journal article" date="2000" name="Genome Res.">
        <title>Normalization and subtraction of cap-trapper-selected cDNAs to prepare full-length cDNA libraries for rapid discovery of new genes.</title>
        <authorList>
            <person name="Carninci P."/>
            <person name="Shibata Y."/>
            <person name="Hayatsu N."/>
            <person name="Sugahara Y."/>
            <person name="Shibata K."/>
            <person name="Itoh M."/>
            <person name="Konno H."/>
            <person name="Okazaki Y."/>
            <person name="Muramatsu M."/>
            <person name="Hayashizaki Y."/>
        </authorList>
    </citation>
    <scope>NUCLEOTIDE SEQUENCE</scope>
    <source>
        <strain evidence="1">C57BL/6J</strain>
        <tissue evidence="1">Epididymis</tissue>
    </source>
</reference>
<dbReference type="AlphaFoldDB" id="Q8C5A9"/>
<reference evidence="1" key="4">
    <citation type="journal article" date="2001" name="Nature">
        <title>Functional annotation of a full-length mouse cDNA collection.</title>
        <authorList>
            <consortium name="The RIKEN Genome Exploration Research Group Phase II Team and the FANTOM Consortium"/>
        </authorList>
    </citation>
    <scope>NUCLEOTIDE SEQUENCE</scope>
    <source>
        <strain evidence="1">C57BL/6J</strain>
        <tissue evidence="1">Epididymis</tissue>
    </source>
</reference>
<dbReference type="MGI" id="MGI:107301">
    <property type="gene designation" value="Ubfd1"/>
</dbReference>
<dbReference type="PROSITE" id="PS51257">
    <property type="entry name" value="PROKAR_LIPOPROTEIN"/>
    <property type="match status" value="1"/>
</dbReference>
<accession>Q8C5A9</accession>
<sequence length="126" mass="14195">MPRLGFSPICQLSLASCYHSGLFPWKRMVPLSLNFVIKLTSSQDQTRFLLHRPRSRQEPLVCKSAGGLAARVGGSASLVSENLPYLSYRLLQRYLTICKYYVSLWCTLCSCLFLNQNACLGGDERI</sequence>
<evidence type="ECO:0000313" key="2">
    <source>
        <dbReference type="MGI" id="MGI:107301"/>
    </source>
</evidence>
<reference evidence="1" key="6">
    <citation type="submission" date="2002-04" db="EMBL/GenBank/DDBJ databases">
        <authorList>
            <person name="Adachi J."/>
            <person name="Aizawa K."/>
            <person name="Akimura T."/>
            <person name="Arakawa T."/>
            <person name="Bono H."/>
            <person name="Carninci P."/>
            <person name="Fukuda S."/>
            <person name="Furuno M."/>
            <person name="Hanagaki T."/>
            <person name="Hara A."/>
            <person name="Hashizume W."/>
            <person name="Hayashida K."/>
            <person name="Hayatsu N."/>
            <person name="Hiramoto K."/>
            <person name="Hiraoka T."/>
            <person name="Hirozane T."/>
            <person name="Hori F."/>
            <person name="Imotani K."/>
            <person name="Ishii Y."/>
            <person name="Itoh M."/>
            <person name="Kagawa I."/>
            <person name="Kasukawa T."/>
            <person name="Katoh H."/>
            <person name="Kawai J."/>
            <person name="Kojima Y."/>
            <person name="Kondo S."/>
            <person name="Konno H."/>
            <person name="Kouda M."/>
            <person name="Koya S."/>
            <person name="Kurihara C."/>
            <person name="Matsuyama T."/>
            <person name="Miyazaki A."/>
            <person name="Murata M."/>
            <person name="Nakamura M."/>
            <person name="Nishi K."/>
            <person name="Nomura K."/>
            <person name="Numazaki R."/>
            <person name="Ohno M."/>
            <person name="Ohsato N."/>
            <person name="Okazaki Y."/>
            <person name="Saito R."/>
            <person name="Saitoh H."/>
            <person name="Sakai C."/>
            <person name="Sakai K."/>
            <person name="Sakazume N."/>
            <person name="Sano H."/>
            <person name="Sasaki D."/>
            <person name="Shibata K."/>
            <person name="Shinagawa A."/>
            <person name="Shiraki T."/>
            <person name="Sogabe Y."/>
            <person name="Tagami M."/>
            <person name="Tagawa A."/>
            <person name="Takahashi F."/>
            <person name="Takaku-Akahira S."/>
            <person name="Takeda Y."/>
            <person name="Tanaka T."/>
            <person name="Tomaru A."/>
            <person name="Toya T."/>
            <person name="Yasunishi A."/>
            <person name="Muramatsu M."/>
            <person name="Hayashizaki Y."/>
        </authorList>
    </citation>
    <scope>NUCLEOTIDE SEQUENCE</scope>
    <source>
        <strain evidence="1">C57BL/6J</strain>
        <tissue evidence="1">Epididymis</tissue>
    </source>
</reference>
<protein>
    <submittedName>
        <fullName evidence="1">Uncharacterized protein</fullName>
    </submittedName>
</protein>
<reference evidence="1" key="7">
    <citation type="journal article" date="2005" name="Science">
        <title>The Transcriptional Landscape of the Mammalian Genome.</title>
        <authorList>
            <consortium name="The FANTOM Consortium"/>
            <consortium name="Riken Genome Exploration Research Group and Genome Science Group (Genome Network Project Core Group)"/>
        </authorList>
    </citation>
    <scope>NUCLEOTIDE SEQUENCE</scope>
    <source>
        <strain evidence="1">C57BL/6J</strain>
        <tissue evidence="1">Epididymis</tissue>
    </source>
</reference>
<reference evidence="1" key="1">
    <citation type="journal article" date="1999" name="Methods Enzymol.">
        <title>High-efficiency full-length cDNA cloning.</title>
        <authorList>
            <person name="Carninci P."/>
            <person name="Hayashizaki Y."/>
        </authorList>
    </citation>
    <scope>NUCLEOTIDE SEQUENCE</scope>
    <source>
        <strain evidence="1">C57BL/6J</strain>
        <tissue evidence="1">Epididymis</tissue>
    </source>
</reference>
<organism evidence="1">
    <name type="scientific">Mus musculus</name>
    <name type="common">Mouse</name>
    <dbReference type="NCBI Taxonomy" id="10090"/>
    <lineage>
        <taxon>Eukaryota</taxon>
        <taxon>Metazoa</taxon>
        <taxon>Chordata</taxon>
        <taxon>Craniata</taxon>
        <taxon>Vertebrata</taxon>
        <taxon>Euteleostomi</taxon>
        <taxon>Mammalia</taxon>
        <taxon>Eutheria</taxon>
        <taxon>Euarchontoglires</taxon>
        <taxon>Glires</taxon>
        <taxon>Rodentia</taxon>
        <taxon>Myomorpha</taxon>
        <taxon>Muroidea</taxon>
        <taxon>Muridae</taxon>
        <taxon>Murinae</taxon>
        <taxon>Mus</taxon>
        <taxon>Mus</taxon>
    </lineage>
</organism>
<reference evidence="1" key="3">
    <citation type="journal article" date="2000" name="Genome Res.">
        <title>RIKEN integrated sequence analysis (RISA) system--384-format sequencing pipeline with 384 multicapillary sequencer.</title>
        <authorList>
            <person name="Shibata K."/>
            <person name="Itoh M."/>
            <person name="Aizawa K."/>
            <person name="Nagaoka S."/>
            <person name="Sasaki N."/>
            <person name="Carninci P."/>
            <person name="Konno H."/>
            <person name="Akiyama J."/>
            <person name="Nishi K."/>
            <person name="Kitsunai T."/>
            <person name="Tashiro H."/>
            <person name="Itoh M."/>
            <person name="Sumi N."/>
            <person name="Ishii Y."/>
            <person name="Nakamura S."/>
            <person name="Hazama M."/>
            <person name="Nishine T."/>
            <person name="Harada A."/>
            <person name="Yamamoto R."/>
            <person name="Matsumoto H."/>
            <person name="Sakaguchi S."/>
            <person name="Ikegami T."/>
            <person name="Kashiwagi K."/>
            <person name="Fujiwake S."/>
            <person name="Inoue K."/>
            <person name="Togawa Y."/>
            <person name="Izawa M."/>
            <person name="Ohara E."/>
            <person name="Watahiki M."/>
            <person name="Yoneda Y."/>
            <person name="Ishikawa T."/>
            <person name="Ozawa K."/>
            <person name="Tanaka T."/>
            <person name="Matsuura S."/>
            <person name="Kawai J."/>
            <person name="Okazaki Y."/>
            <person name="Muramatsu M."/>
            <person name="Inoue Y."/>
            <person name="Kira A."/>
            <person name="Hayashizaki Y."/>
        </authorList>
    </citation>
    <scope>NUCLEOTIDE SEQUENCE</scope>
    <source>
        <strain evidence="1">C57BL/6J</strain>
        <tissue evidence="1">Epididymis</tissue>
    </source>
</reference>
<name>Q8C5A9_MOUSE</name>
<reference evidence="1" key="8">
    <citation type="journal article" date="2005" name="Science">
        <title>Antisense Transcription in the Mammalian Transcriptome.</title>
        <authorList>
            <consortium name="RIKEN Genome Exploration Research Group and Genome Science Group (Genome Network Project Core Group) and the FANTOM Consortium"/>
        </authorList>
    </citation>
    <scope>NUCLEOTIDE SEQUENCE</scope>
    <source>
        <strain evidence="1">C57BL/6J</strain>
        <tissue evidence="1">Epididymis</tissue>
    </source>
</reference>
<proteinExistence type="evidence at transcript level"/>
<gene>
    <name evidence="2" type="primary">Ubfd1</name>
</gene>
<dbReference type="AGR" id="MGI:107301"/>
<evidence type="ECO:0000313" key="1">
    <source>
        <dbReference type="EMBL" id="BAC37496.1"/>
    </source>
</evidence>
<reference evidence="1" key="5">
    <citation type="journal article" date="2002" name="Nature">
        <title>Analysis of the mouse transcriptome based on functional annotation of 60,770 full-length cDNAs.</title>
        <authorList>
            <consortium name="The FANTOM Consortium and the RIKEN Genome Exploration Research Group Phase I and II Team"/>
        </authorList>
    </citation>
    <scope>NUCLEOTIDE SEQUENCE</scope>
    <source>
        <strain evidence="1">C57BL/6J</strain>
        <tissue evidence="1">Epididymis</tissue>
    </source>
</reference>
<dbReference type="EMBL" id="AK078990">
    <property type="protein sequence ID" value="BAC37496.1"/>
    <property type="molecule type" value="mRNA"/>
</dbReference>